<sequence length="210" mass="23197">MGTIKKGILGGVSGKVGTIVGVHWKSSYYIRAHAAKVSNPRTPKQQEQRGKFATVFGFLKTIKPFIRIGYKEFTEEKSAYNAAMSYMLKKVVINSEKEITIDFNRVLVSTGSLMPVFEGTATASEGKIFFNWKDNSGMGNAEDTDITMVLAYNKDKGMAVYDTEAGSRQDEAAELMIPDEWQDDELIAYLSFRSADGSSVANSVRMTILS</sequence>
<keyword evidence="6" id="KW-1185">Reference proteome</keyword>
<comment type="caution">
    <text evidence="3">The sequence shown here is derived from an EMBL/GenBank/DDBJ whole genome shotgun (WGS) entry which is preliminary data.</text>
</comment>
<dbReference type="AlphaFoldDB" id="A0A412P6I4"/>
<accession>A0A412P6I4</accession>
<evidence type="ECO:0000313" key="5">
    <source>
        <dbReference type="Proteomes" id="UP000285013"/>
    </source>
</evidence>
<evidence type="ECO:0000313" key="1">
    <source>
        <dbReference type="EMBL" id="RGT49620.1"/>
    </source>
</evidence>
<gene>
    <name evidence="1" type="ORF">DWX27_15575</name>
    <name evidence="2" type="ORF">DWZ95_11235</name>
    <name evidence="3" type="ORF">EAJ06_17790</name>
</gene>
<dbReference type="Proteomes" id="UP000284772">
    <property type="component" value="Unassembled WGS sequence"/>
</dbReference>
<dbReference type="Proteomes" id="UP000291191">
    <property type="component" value="Unassembled WGS sequence"/>
</dbReference>
<evidence type="ECO:0000313" key="2">
    <source>
        <dbReference type="EMBL" id="RHL93134.1"/>
    </source>
</evidence>
<evidence type="ECO:0000313" key="4">
    <source>
        <dbReference type="Proteomes" id="UP000284772"/>
    </source>
</evidence>
<name>A0A412P6I4_9BACE</name>
<dbReference type="OrthoDB" id="656016at2"/>
<reference evidence="3 6" key="2">
    <citation type="journal article" date="2019" name="Science, e1252229">
        <title>Invertible promoters mediate bacterial phase variation, antibiotic resistance, and host adaptation in the gut.</title>
        <authorList>
            <person name="Jiang X."/>
            <person name="Hall A.B."/>
            <person name="Arthur T.D."/>
            <person name="Plichta D.R."/>
            <person name="Covington C.T."/>
            <person name="Poyet M."/>
            <person name="Crothers J."/>
            <person name="Moses P.L."/>
            <person name="Tolonen A.C."/>
            <person name="Vlamakis H."/>
            <person name="Alm E.J."/>
            <person name="Xavier R.J."/>
        </authorList>
    </citation>
    <scope>NUCLEOTIDE SEQUENCE [LARGE SCALE GENOMIC DNA]</scope>
    <source>
        <strain evidence="3">Bf_0095</strain>
        <strain evidence="6">bf_0095</strain>
    </source>
</reference>
<dbReference type="Proteomes" id="UP000285013">
    <property type="component" value="Unassembled WGS sequence"/>
</dbReference>
<proteinExistence type="predicted"/>
<dbReference type="EMBL" id="RCXO01000025">
    <property type="protein sequence ID" value="RYT78602.1"/>
    <property type="molecule type" value="Genomic_DNA"/>
</dbReference>
<dbReference type="Pfam" id="PF19781">
    <property type="entry name" value="DUF6266"/>
    <property type="match status" value="1"/>
</dbReference>
<protein>
    <submittedName>
        <fullName evidence="3">Uncharacterized protein</fullName>
    </submittedName>
</protein>
<dbReference type="RefSeq" id="WP_115503499.1">
    <property type="nucleotide sequence ID" value="NZ_CABMMK010000007.1"/>
</dbReference>
<dbReference type="InterPro" id="IPR046233">
    <property type="entry name" value="DUF6266"/>
</dbReference>
<evidence type="ECO:0000313" key="6">
    <source>
        <dbReference type="Proteomes" id="UP000291191"/>
    </source>
</evidence>
<organism evidence="3 6">
    <name type="scientific">Bacteroides intestinalis</name>
    <dbReference type="NCBI Taxonomy" id="329854"/>
    <lineage>
        <taxon>Bacteria</taxon>
        <taxon>Pseudomonadati</taxon>
        <taxon>Bacteroidota</taxon>
        <taxon>Bacteroidia</taxon>
        <taxon>Bacteroidales</taxon>
        <taxon>Bacteroidaceae</taxon>
        <taxon>Bacteroides</taxon>
    </lineage>
</organism>
<dbReference type="EMBL" id="QRWT01000018">
    <property type="protein sequence ID" value="RGT49620.1"/>
    <property type="molecule type" value="Genomic_DNA"/>
</dbReference>
<evidence type="ECO:0000313" key="3">
    <source>
        <dbReference type="EMBL" id="RYT78602.1"/>
    </source>
</evidence>
<dbReference type="EMBL" id="QRPE01000011">
    <property type="protein sequence ID" value="RHL93134.1"/>
    <property type="molecule type" value="Genomic_DNA"/>
</dbReference>
<reference evidence="4 5" key="1">
    <citation type="submission" date="2018-08" db="EMBL/GenBank/DDBJ databases">
        <title>A genome reference for cultivated species of the human gut microbiota.</title>
        <authorList>
            <person name="Zou Y."/>
            <person name="Xue W."/>
            <person name="Luo G."/>
        </authorList>
    </citation>
    <scope>NUCLEOTIDE SEQUENCE [LARGE SCALE GENOMIC DNA]</scope>
    <source>
        <strain evidence="1 4">AF19-10AC</strain>
        <strain evidence="2 5">AF36-16BH</strain>
    </source>
</reference>